<keyword evidence="11 14" id="KW-0503">Monooxygenase</keyword>
<evidence type="ECO:0000256" key="11">
    <source>
        <dbReference type="ARBA" id="ARBA00023033"/>
    </source>
</evidence>
<dbReference type="Gene3D" id="1.10.630.10">
    <property type="entry name" value="Cytochrome P450"/>
    <property type="match status" value="1"/>
</dbReference>
<dbReference type="Pfam" id="PF00067">
    <property type="entry name" value="p450"/>
    <property type="match status" value="1"/>
</dbReference>
<feature type="transmembrane region" description="Helical" evidence="15">
    <location>
        <begin position="7"/>
        <end position="23"/>
    </location>
</feature>
<gene>
    <name evidence="16" type="ORF">QCA50_007557</name>
</gene>
<dbReference type="PRINTS" id="PR00385">
    <property type="entry name" value="P450"/>
</dbReference>
<evidence type="ECO:0000256" key="12">
    <source>
        <dbReference type="ARBA" id="ARBA00023136"/>
    </source>
</evidence>
<keyword evidence="7 13" id="KW-0479">Metal-binding</keyword>
<dbReference type="GO" id="GO:0016020">
    <property type="term" value="C:membrane"/>
    <property type="evidence" value="ECO:0007669"/>
    <property type="project" value="UniProtKB-SubCell"/>
</dbReference>
<protein>
    <recommendedName>
        <fullName evidence="18">Cytochrome P450</fullName>
    </recommendedName>
</protein>
<dbReference type="PANTHER" id="PTHR46300">
    <property type="entry name" value="P450, PUTATIVE (EUROFUNG)-RELATED-RELATED"/>
    <property type="match status" value="1"/>
</dbReference>
<dbReference type="PROSITE" id="PS00086">
    <property type="entry name" value="CYTOCHROME_P450"/>
    <property type="match status" value="1"/>
</dbReference>
<dbReference type="InterPro" id="IPR001128">
    <property type="entry name" value="Cyt_P450"/>
</dbReference>
<name>A0AAW0G5D9_9APHY</name>
<dbReference type="GO" id="GO:0016705">
    <property type="term" value="F:oxidoreductase activity, acting on paired donors, with incorporation or reduction of molecular oxygen"/>
    <property type="evidence" value="ECO:0007669"/>
    <property type="project" value="InterPro"/>
</dbReference>
<evidence type="ECO:0000313" key="17">
    <source>
        <dbReference type="Proteomes" id="UP001385951"/>
    </source>
</evidence>
<dbReference type="InterPro" id="IPR036396">
    <property type="entry name" value="Cyt_P450_sf"/>
</dbReference>
<dbReference type="InterPro" id="IPR002401">
    <property type="entry name" value="Cyt_P450_E_grp-I"/>
</dbReference>
<dbReference type="EMBL" id="JASBNA010000009">
    <property type="protein sequence ID" value="KAK7688868.1"/>
    <property type="molecule type" value="Genomic_DNA"/>
</dbReference>
<comment type="similarity">
    <text evidence="4 14">Belongs to the cytochrome P450 family.</text>
</comment>
<evidence type="ECO:0000256" key="9">
    <source>
        <dbReference type="ARBA" id="ARBA00023002"/>
    </source>
</evidence>
<dbReference type="SUPFAM" id="SSF48264">
    <property type="entry name" value="Cytochrome P450"/>
    <property type="match status" value="1"/>
</dbReference>
<sequence>MTLNTTLVLIILGMLAVVAYLWWHRDNANNAPLPPGPPSLPLVGNLFNMPSNNSTWVAFGTLAEKYGDVMHFKVMSQHIIIVSSLEAATELFEKRGIIYSDRFLSVTMGKLMEMGWAFSMISYNDEWRRKRKVFHQYLGSNVAQEYGAQEAEHVTEYLRRLRDTPEKFFDHSRFVFAAILMDVIYGLKIADANNKHVAAAEAWDEGFNQAIEPGRFWVDFLPFLQYIPEWFPGAHFKRLFAEWKRHMYKSRDGPFDEAKEAYTTGSAIPCAVTRVLEYVPEYEGSVEYDHETTARDSFGVSFGAGVDTSAPTMHFFFYLMLMYPEIQKQAQEELRKIVGPDRLPTLEDRERLPFTESIMKETLRLHPATPLALPHYTKTDDIYNGFFIPKNSVVIGNAWKILHDPALYPNPHAFNPKRYLNTDGTINPDVPDPTIACFGFGRRICPGRFISMDSMFLAMAGTLHTFDITPALGPDGKPLQVELRLAAGVICHPEHFPCNIKIRPGAEALLE</sequence>
<dbReference type="Proteomes" id="UP001385951">
    <property type="component" value="Unassembled WGS sequence"/>
</dbReference>
<keyword evidence="12 15" id="KW-0472">Membrane</keyword>
<keyword evidence="9 14" id="KW-0560">Oxidoreductase</keyword>
<organism evidence="16 17">
    <name type="scientific">Cerrena zonata</name>
    <dbReference type="NCBI Taxonomy" id="2478898"/>
    <lineage>
        <taxon>Eukaryota</taxon>
        <taxon>Fungi</taxon>
        <taxon>Dikarya</taxon>
        <taxon>Basidiomycota</taxon>
        <taxon>Agaricomycotina</taxon>
        <taxon>Agaricomycetes</taxon>
        <taxon>Polyporales</taxon>
        <taxon>Cerrenaceae</taxon>
        <taxon>Cerrena</taxon>
    </lineage>
</organism>
<comment type="pathway">
    <text evidence="3">Secondary metabolite biosynthesis.</text>
</comment>
<comment type="cofactor">
    <cofactor evidence="1 13">
        <name>heme</name>
        <dbReference type="ChEBI" id="CHEBI:30413"/>
    </cofactor>
</comment>
<proteinExistence type="inferred from homology"/>
<evidence type="ECO:0000256" key="15">
    <source>
        <dbReference type="SAM" id="Phobius"/>
    </source>
</evidence>
<keyword evidence="6 15" id="KW-0812">Transmembrane</keyword>
<evidence type="ECO:0000256" key="8">
    <source>
        <dbReference type="ARBA" id="ARBA00022989"/>
    </source>
</evidence>
<evidence type="ECO:0000256" key="5">
    <source>
        <dbReference type="ARBA" id="ARBA00022617"/>
    </source>
</evidence>
<comment type="subcellular location">
    <subcellularLocation>
        <location evidence="2">Membrane</location>
        <topology evidence="2">Single-pass membrane protein</topology>
    </subcellularLocation>
</comment>
<dbReference type="GO" id="GO:0005506">
    <property type="term" value="F:iron ion binding"/>
    <property type="evidence" value="ECO:0007669"/>
    <property type="project" value="InterPro"/>
</dbReference>
<dbReference type="GO" id="GO:0004497">
    <property type="term" value="F:monooxygenase activity"/>
    <property type="evidence" value="ECO:0007669"/>
    <property type="project" value="UniProtKB-KW"/>
</dbReference>
<feature type="binding site" description="axial binding residue" evidence="13">
    <location>
        <position position="445"/>
    </location>
    <ligand>
        <name>heme</name>
        <dbReference type="ChEBI" id="CHEBI:30413"/>
    </ligand>
    <ligandPart>
        <name>Fe</name>
        <dbReference type="ChEBI" id="CHEBI:18248"/>
    </ligandPart>
</feature>
<evidence type="ECO:0000256" key="13">
    <source>
        <dbReference type="PIRSR" id="PIRSR602401-1"/>
    </source>
</evidence>
<dbReference type="AlphaFoldDB" id="A0AAW0G5D9"/>
<keyword evidence="8 15" id="KW-1133">Transmembrane helix</keyword>
<evidence type="ECO:0000256" key="1">
    <source>
        <dbReference type="ARBA" id="ARBA00001971"/>
    </source>
</evidence>
<evidence type="ECO:0000313" key="16">
    <source>
        <dbReference type="EMBL" id="KAK7688868.1"/>
    </source>
</evidence>
<dbReference type="InterPro" id="IPR017972">
    <property type="entry name" value="Cyt_P450_CS"/>
</dbReference>
<evidence type="ECO:0000256" key="6">
    <source>
        <dbReference type="ARBA" id="ARBA00022692"/>
    </source>
</evidence>
<accession>A0AAW0G5D9</accession>
<evidence type="ECO:0000256" key="10">
    <source>
        <dbReference type="ARBA" id="ARBA00023004"/>
    </source>
</evidence>
<evidence type="ECO:0000256" key="14">
    <source>
        <dbReference type="RuleBase" id="RU000461"/>
    </source>
</evidence>
<dbReference type="CDD" id="cd11065">
    <property type="entry name" value="CYP64-like"/>
    <property type="match status" value="1"/>
</dbReference>
<keyword evidence="10 13" id="KW-0408">Iron</keyword>
<evidence type="ECO:0000256" key="7">
    <source>
        <dbReference type="ARBA" id="ARBA00022723"/>
    </source>
</evidence>
<keyword evidence="5 13" id="KW-0349">Heme</keyword>
<evidence type="ECO:0000256" key="3">
    <source>
        <dbReference type="ARBA" id="ARBA00005179"/>
    </source>
</evidence>
<evidence type="ECO:0000256" key="4">
    <source>
        <dbReference type="ARBA" id="ARBA00010617"/>
    </source>
</evidence>
<keyword evidence="17" id="KW-1185">Reference proteome</keyword>
<dbReference type="InterPro" id="IPR050364">
    <property type="entry name" value="Cytochrome_P450_fung"/>
</dbReference>
<evidence type="ECO:0008006" key="18">
    <source>
        <dbReference type="Google" id="ProtNLM"/>
    </source>
</evidence>
<comment type="caution">
    <text evidence="16">The sequence shown here is derived from an EMBL/GenBank/DDBJ whole genome shotgun (WGS) entry which is preliminary data.</text>
</comment>
<dbReference type="GO" id="GO:0020037">
    <property type="term" value="F:heme binding"/>
    <property type="evidence" value="ECO:0007669"/>
    <property type="project" value="InterPro"/>
</dbReference>
<reference evidence="16 17" key="1">
    <citation type="submission" date="2022-09" db="EMBL/GenBank/DDBJ databases">
        <authorList>
            <person name="Palmer J.M."/>
        </authorList>
    </citation>
    <scope>NUCLEOTIDE SEQUENCE [LARGE SCALE GENOMIC DNA]</scope>
    <source>
        <strain evidence="16 17">DSM 7382</strain>
    </source>
</reference>
<dbReference type="PRINTS" id="PR00463">
    <property type="entry name" value="EP450I"/>
</dbReference>
<dbReference type="PANTHER" id="PTHR46300:SF7">
    <property type="entry name" value="P450, PUTATIVE (EUROFUNG)-RELATED"/>
    <property type="match status" value="1"/>
</dbReference>
<evidence type="ECO:0000256" key="2">
    <source>
        <dbReference type="ARBA" id="ARBA00004167"/>
    </source>
</evidence>